<dbReference type="AlphaFoldDB" id="A0A2T7BLA1"/>
<feature type="domain" description="TM2" evidence="6">
    <location>
        <begin position="50"/>
        <end position="93"/>
    </location>
</feature>
<dbReference type="EMBL" id="QCYK01000001">
    <property type="protein sequence ID" value="PUZ28458.1"/>
    <property type="molecule type" value="Genomic_DNA"/>
</dbReference>
<accession>A0A2T7BLA1</accession>
<dbReference type="GO" id="GO:0016020">
    <property type="term" value="C:membrane"/>
    <property type="evidence" value="ECO:0007669"/>
    <property type="project" value="UniProtKB-SubCell"/>
</dbReference>
<evidence type="ECO:0000256" key="5">
    <source>
        <dbReference type="SAM" id="Phobius"/>
    </source>
</evidence>
<reference evidence="7 8" key="1">
    <citation type="submission" date="2018-04" db="EMBL/GenBank/DDBJ databases">
        <title>Chitinophaga fuyangensis sp. nov., isolated from soil in a chemical factory.</title>
        <authorList>
            <person name="Chen K."/>
        </authorList>
    </citation>
    <scope>NUCLEOTIDE SEQUENCE [LARGE SCALE GENOMIC DNA]</scope>
    <source>
        <strain evidence="7 8">LY-1</strain>
    </source>
</reference>
<evidence type="ECO:0000256" key="1">
    <source>
        <dbReference type="ARBA" id="ARBA00004141"/>
    </source>
</evidence>
<evidence type="ECO:0000313" key="8">
    <source>
        <dbReference type="Proteomes" id="UP000244450"/>
    </source>
</evidence>
<comment type="caution">
    <text evidence="7">The sequence shown here is derived from an EMBL/GenBank/DDBJ whole genome shotgun (WGS) entry which is preliminary data.</text>
</comment>
<sequence length="117" mass="13055">MTNPLFLSLPNIEAEELLWLEQLTANAAPNMVQQFAALYSSRRQDPQLILILACLGFVGVSGIHRFVLKQVGMGILYFFTGGLCLIGTIVDLVNYRKLAWEFNKKEAIEVATLVGIR</sequence>
<protein>
    <recommendedName>
        <fullName evidence="6">TM2 domain-containing protein</fullName>
    </recommendedName>
</protein>
<keyword evidence="4 5" id="KW-0472">Membrane</keyword>
<dbReference type="Proteomes" id="UP000244450">
    <property type="component" value="Unassembled WGS sequence"/>
</dbReference>
<evidence type="ECO:0000259" key="6">
    <source>
        <dbReference type="Pfam" id="PF05154"/>
    </source>
</evidence>
<dbReference type="OrthoDB" id="9816361at2"/>
<dbReference type="InterPro" id="IPR007829">
    <property type="entry name" value="TM2"/>
</dbReference>
<evidence type="ECO:0000313" key="7">
    <source>
        <dbReference type="EMBL" id="PUZ28458.1"/>
    </source>
</evidence>
<evidence type="ECO:0000256" key="3">
    <source>
        <dbReference type="ARBA" id="ARBA00022989"/>
    </source>
</evidence>
<comment type="subcellular location">
    <subcellularLocation>
        <location evidence="1">Membrane</location>
        <topology evidence="1">Multi-pass membrane protein</topology>
    </subcellularLocation>
</comment>
<keyword evidence="2 5" id="KW-0812">Transmembrane</keyword>
<feature type="transmembrane region" description="Helical" evidence="5">
    <location>
        <begin position="74"/>
        <end position="95"/>
    </location>
</feature>
<proteinExistence type="predicted"/>
<dbReference type="RefSeq" id="WP_108685097.1">
    <property type="nucleotide sequence ID" value="NZ_QCYK01000001.1"/>
</dbReference>
<name>A0A2T7BLA1_9BACT</name>
<dbReference type="Pfam" id="PF05154">
    <property type="entry name" value="TM2"/>
    <property type="match status" value="1"/>
</dbReference>
<organism evidence="7 8">
    <name type="scientific">Chitinophaga parva</name>
    <dbReference type="NCBI Taxonomy" id="2169414"/>
    <lineage>
        <taxon>Bacteria</taxon>
        <taxon>Pseudomonadati</taxon>
        <taxon>Bacteroidota</taxon>
        <taxon>Chitinophagia</taxon>
        <taxon>Chitinophagales</taxon>
        <taxon>Chitinophagaceae</taxon>
        <taxon>Chitinophaga</taxon>
    </lineage>
</organism>
<evidence type="ECO:0000256" key="4">
    <source>
        <dbReference type="ARBA" id="ARBA00023136"/>
    </source>
</evidence>
<keyword evidence="8" id="KW-1185">Reference proteome</keyword>
<evidence type="ECO:0000256" key="2">
    <source>
        <dbReference type="ARBA" id="ARBA00022692"/>
    </source>
</evidence>
<gene>
    <name evidence="7" type="ORF">DCC81_02950</name>
</gene>
<keyword evidence="3 5" id="KW-1133">Transmembrane helix</keyword>
<feature type="transmembrane region" description="Helical" evidence="5">
    <location>
        <begin position="48"/>
        <end position="68"/>
    </location>
</feature>